<keyword evidence="3" id="KW-1185">Reference proteome</keyword>
<gene>
    <name evidence="2" type="primary">Necator_chrI.g4120</name>
    <name evidence="2" type="ORF">RB195_007991</name>
</gene>
<sequence>MPEEEERCICQICECGVRKIRPAEALINSGEFNGETTNKADFYEKHAAKQVAFRPTETTIGGGEFLGNTTNKTDFDLKKSERQTPFRPAETAIGGGEFTGSTTTKTDFNMKRAERPTAFRPAETAIGGGEFSESTTSKVDFDRKEAERQKAFRPPVSKISSGDFDGITTTKADFDRKQGERIKAYRPPVTSLASGDFSGTTTNRADFVGKMQPKMDESALDDLENSFKRLLDESDEETTENGSIFNDALVLLLADKELNSRSNERLSVSDGVRAIRPKSNSLERGLPFEGHSTYQDGFFLKEAVRQRSMRPTETNYLSSSAFVGDTTQKSDFTAKKVDICPAEKVLSRRDKSYEFSAKRNGHDFYHHRITHSNRVHSSLVPVA</sequence>
<proteinExistence type="inferred from homology"/>
<dbReference type="InterPro" id="IPR033336">
    <property type="entry name" value="SAXO1/2"/>
</dbReference>
<comment type="caution">
    <text evidence="2">The sequence shown here is derived from an EMBL/GenBank/DDBJ whole genome shotgun (WGS) entry which is preliminary data.</text>
</comment>
<evidence type="ECO:0000256" key="1">
    <source>
        <dbReference type="ARBA" id="ARBA00008738"/>
    </source>
</evidence>
<dbReference type="Proteomes" id="UP001303046">
    <property type="component" value="Unassembled WGS sequence"/>
</dbReference>
<protein>
    <submittedName>
        <fullName evidence="2">Uncharacterized protein</fullName>
    </submittedName>
</protein>
<dbReference type="PANTHER" id="PTHR31516">
    <property type="entry name" value="STABILIZER OF AXONEMAL MICROTUBULES 2"/>
    <property type="match status" value="1"/>
</dbReference>
<accession>A0ABR1BZX2</accession>
<dbReference type="PANTHER" id="PTHR31516:SF17">
    <property type="entry name" value="STABILIZER OF AXONEMAL MICROTUBULES 2"/>
    <property type="match status" value="1"/>
</dbReference>
<evidence type="ECO:0000313" key="2">
    <source>
        <dbReference type="EMBL" id="KAK6731869.1"/>
    </source>
</evidence>
<comment type="similarity">
    <text evidence="1">Belongs to the FAM154 family.</text>
</comment>
<dbReference type="EMBL" id="JAVFWL010000001">
    <property type="protein sequence ID" value="KAK6731869.1"/>
    <property type="molecule type" value="Genomic_DNA"/>
</dbReference>
<name>A0ABR1BZX2_NECAM</name>
<organism evidence="2 3">
    <name type="scientific">Necator americanus</name>
    <name type="common">Human hookworm</name>
    <dbReference type="NCBI Taxonomy" id="51031"/>
    <lineage>
        <taxon>Eukaryota</taxon>
        <taxon>Metazoa</taxon>
        <taxon>Ecdysozoa</taxon>
        <taxon>Nematoda</taxon>
        <taxon>Chromadorea</taxon>
        <taxon>Rhabditida</taxon>
        <taxon>Rhabditina</taxon>
        <taxon>Rhabditomorpha</taxon>
        <taxon>Strongyloidea</taxon>
        <taxon>Ancylostomatidae</taxon>
        <taxon>Bunostominae</taxon>
        <taxon>Necator</taxon>
    </lineage>
</organism>
<evidence type="ECO:0000313" key="3">
    <source>
        <dbReference type="Proteomes" id="UP001303046"/>
    </source>
</evidence>
<reference evidence="2 3" key="1">
    <citation type="submission" date="2023-08" db="EMBL/GenBank/DDBJ databases">
        <title>A Necator americanus chromosomal reference genome.</title>
        <authorList>
            <person name="Ilik V."/>
            <person name="Petrzelkova K.J."/>
            <person name="Pardy F."/>
            <person name="Fuh T."/>
            <person name="Niatou-Singa F.S."/>
            <person name="Gouil Q."/>
            <person name="Baker L."/>
            <person name="Ritchie M.E."/>
            <person name="Jex A.R."/>
            <person name="Gazzola D."/>
            <person name="Li H."/>
            <person name="Toshio Fujiwara R."/>
            <person name="Zhan B."/>
            <person name="Aroian R.V."/>
            <person name="Pafco B."/>
            <person name="Schwarz E.M."/>
        </authorList>
    </citation>
    <scope>NUCLEOTIDE SEQUENCE [LARGE SCALE GENOMIC DNA]</scope>
    <source>
        <strain evidence="2 3">Aroian</strain>
        <tissue evidence="2">Whole animal</tissue>
    </source>
</reference>